<dbReference type="SUPFAM" id="SSF52799">
    <property type="entry name" value="(Phosphotyrosine protein) phosphatases II"/>
    <property type="match status" value="1"/>
</dbReference>
<dbReference type="InterPro" id="IPR026893">
    <property type="entry name" value="Tyr/Ser_Pase_IphP-type"/>
</dbReference>
<comment type="caution">
    <text evidence="2">The sequence shown here is derived from an EMBL/GenBank/DDBJ whole genome shotgun (WGS) entry which is preliminary data.</text>
</comment>
<accession>A0ABT4RET2</accession>
<dbReference type="InterPro" id="IPR016130">
    <property type="entry name" value="Tyr_Pase_AS"/>
</dbReference>
<dbReference type="PROSITE" id="PS00383">
    <property type="entry name" value="TYR_PHOSPHATASE_1"/>
    <property type="match status" value="1"/>
</dbReference>
<dbReference type="Gene3D" id="3.90.190.10">
    <property type="entry name" value="Protein tyrosine phosphatase superfamily"/>
    <property type="match status" value="1"/>
</dbReference>
<dbReference type="InterPro" id="IPR029021">
    <property type="entry name" value="Prot-tyrosine_phosphatase-like"/>
</dbReference>
<proteinExistence type="predicted"/>
<dbReference type="Proteomes" id="UP001147700">
    <property type="component" value="Unassembled WGS sequence"/>
</dbReference>
<keyword evidence="3" id="KW-1185">Reference proteome</keyword>
<evidence type="ECO:0000313" key="3">
    <source>
        <dbReference type="Proteomes" id="UP001147700"/>
    </source>
</evidence>
<dbReference type="RefSeq" id="WP_270006245.1">
    <property type="nucleotide sequence ID" value="NZ_JAPCID010000007.1"/>
</dbReference>
<gene>
    <name evidence="2" type="ORF">OJ962_05920</name>
</gene>
<dbReference type="PROSITE" id="PS50056">
    <property type="entry name" value="TYR_PHOSPHATASE_2"/>
    <property type="match status" value="1"/>
</dbReference>
<reference evidence="2" key="1">
    <citation type="submission" date="2022-10" db="EMBL/GenBank/DDBJ databases">
        <title>The WGS of Solirubrobacter sp. CPCC 204708.</title>
        <authorList>
            <person name="Jiang Z."/>
        </authorList>
    </citation>
    <scope>NUCLEOTIDE SEQUENCE</scope>
    <source>
        <strain evidence="2">CPCC 204708</strain>
    </source>
</reference>
<dbReference type="EMBL" id="JAPCID010000007">
    <property type="protein sequence ID" value="MDA0137028.1"/>
    <property type="molecule type" value="Genomic_DNA"/>
</dbReference>
<feature type="domain" description="Tyrosine specific protein phosphatases" evidence="1">
    <location>
        <begin position="121"/>
        <end position="156"/>
    </location>
</feature>
<name>A0ABT4RET2_9ACTN</name>
<dbReference type="InterPro" id="IPR000387">
    <property type="entry name" value="Tyr_Pase_dom"/>
</dbReference>
<protein>
    <submittedName>
        <fullName evidence="2">Tyrosine-protein phosphatase</fullName>
    </submittedName>
</protein>
<sequence length="243" mass="25965">MRAWVDLEGAANVRDVGGLPVEGGGVTASGVLIRSDNLQGLSAADIVRLVDELGVGVVVDLRTAYEIDREGPGPLVADGRVEIRHRDLYFDQPERGKVVFGADDELPFVNYYLRYLDHRPDSVLAALNDIAEGPGAVLVHCAAGKDRTGMIVALALSAVGVERDAIVADYVATAERITPIMARLRASETYRADLEPYTDASRAPRADVMESVLAALDEHHGGAAGWLAEQGFDPAPLRARLLG</sequence>
<organism evidence="2 3">
    <name type="scientific">Solirubrobacter deserti</name>
    <dbReference type="NCBI Taxonomy" id="2282478"/>
    <lineage>
        <taxon>Bacteria</taxon>
        <taxon>Bacillati</taxon>
        <taxon>Actinomycetota</taxon>
        <taxon>Thermoleophilia</taxon>
        <taxon>Solirubrobacterales</taxon>
        <taxon>Solirubrobacteraceae</taxon>
        <taxon>Solirubrobacter</taxon>
    </lineage>
</organism>
<evidence type="ECO:0000313" key="2">
    <source>
        <dbReference type="EMBL" id="MDA0137028.1"/>
    </source>
</evidence>
<dbReference type="Pfam" id="PF13350">
    <property type="entry name" value="Y_phosphatase3"/>
    <property type="match status" value="1"/>
</dbReference>
<evidence type="ECO:0000259" key="1">
    <source>
        <dbReference type="PROSITE" id="PS50056"/>
    </source>
</evidence>